<comment type="caution">
    <text evidence="13">The sequence shown here is derived from an EMBL/GenBank/DDBJ whole genome shotgun (WGS) entry which is preliminary data.</text>
</comment>
<comment type="similarity">
    <text evidence="2">Belongs to the rad9 family.</text>
</comment>
<dbReference type="CDD" id="cd00577">
    <property type="entry name" value="PCNA"/>
    <property type="match status" value="1"/>
</dbReference>
<comment type="function">
    <text evidence="9">Component of the 9-1-1 cell-cycle checkpoint response complex that plays a major role in DNA repair. The 9-1-1 complex is recruited to DNA lesion upon damage by the RAD17-replication factor C (RFC) clamp loader complex. Acts then as a sliding clamp platform on DNA for several proteins involved in long-patch base excision repair (LP-BER). The 9-1-1 complex stimulates DNA polymerase beta (POLB) activity by increasing its affinity for the 3'-OH end of the primer-template and stabilizes POLB to those sites where LP-BER proceeds; endonuclease FEN1 cleavage activity on substrates with double, nick, or gap flaps of distinct sequences and lengths; and DNA ligase I (LIG1) on long-patch base excision repair substrates. The 9-1-1 complex is necessary for the recruitment of RHNO1 to sites of double-stranded breaks (DSB) occurring during the S phase. RAD9A possesses 3'-&gt;5' double stranded DNA exonuclease activity.</text>
</comment>
<dbReference type="FunFam" id="3.70.10.10:FF:000005">
    <property type="entry name" value="Cell cycle checkpoint control protein"/>
    <property type="match status" value="1"/>
</dbReference>
<feature type="compositionally biased region" description="Acidic residues" evidence="12">
    <location>
        <begin position="497"/>
        <end position="507"/>
    </location>
</feature>
<evidence type="ECO:0000256" key="3">
    <source>
        <dbReference type="ARBA" id="ARBA00022553"/>
    </source>
</evidence>
<dbReference type="Pfam" id="PF04139">
    <property type="entry name" value="Rad9"/>
    <property type="match status" value="1"/>
</dbReference>
<feature type="compositionally biased region" description="Acidic residues" evidence="12">
    <location>
        <begin position="368"/>
        <end position="379"/>
    </location>
</feature>
<dbReference type="PANTHER" id="PTHR15237:SF0">
    <property type="entry name" value="CELL CYCLE CHECKPOINT CONTROL PROTEIN"/>
    <property type="match status" value="1"/>
</dbReference>
<dbReference type="GO" id="GO:0000076">
    <property type="term" value="P:DNA replication checkpoint signaling"/>
    <property type="evidence" value="ECO:0007669"/>
    <property type="project" value="TreeGrafter"/>
</dbReference>
<evidence type="ECO:0000256" key="9">
    <source>
        <dbReference type="ARBA" id="ARBA00059283"/>
    </source>
</evidence>
<proteinExistence type="inferred from homology"/>
<keyword evidence="14" id="KW-1185">Reference proteome</keyword>
<dbReference type="Proteomes" id="UP001374579">
    <property type="component" value="Unassembled WGS sequence"/>
</dbReference>
<feature type="compositionally biased region" description="Basic and acidic residues" evidence="12">
    <location>
        <begin position="417"/>
        <end position="427"/>
    </location>
</feature>
<keyword evidence="7" id="KW-0269">Exonuclease</keyword>
<evidence type="ECO:0000256" key="2">
    <source>
        <dbReference type="ARBA" id="ARBA00008494"/>
    </source>
</evidence>
<feature type="region of interest" description="Disordered" evidence="12">
    <location>
        <begin position="367"/>
        <end position="550"/>
    </location>
</feature>
<evidence type="ECO:0000256" key="8">
    <source>
        <dbReference type="ARBA" id="ARBA00023242"/>
    </source>
</evidence>
<dbReference type="GO" id="GO:0004527">
    <property type="term" value="F:exonuclease activity"/>
    <property type="evidence" value="ECO:0007669"/>
    <property type="project" value="UniProtKB-KW"/>
</dbReference>
<keyword evidence="5" id="KW-0227">DNA damage</keyword>
<dbReference type="InterPro" id="IPR046938">
    <property type="entry name" value="DNA_clamp_sf"/>
</dbReference>
<keyword evidence="4" id="KW-0540">Nuclease</keyword>
<organism evidence="13 14">
    <name type="scientific">Littorina saxatilis</name>
    <dbReference type="NCBI Taxonomy" id="31220"/>
    <lineage>
        <taxon>Eukaryota</taxon>
        <taxon>Metazoa</taxon>
        <taxon>Spiralia</taxon>
        <taxon>Lophotrochozoa</taxon>
        <taxon>Mollusca</taxon>
        <taxon>Gastropoda</taxon>
        <taxon>Caenogastropoda</taxon>
        <taxon>Littorinimorpha</taxon>
        <taxon>Littorinoidea</taxon>
        <taxon>Littorinidae</taxon>
        <taxon>Littorina</taxon>
    </lineage>
</organism>
<gene>
    <name evidence="13" type="ORF">V1264_021242</name>
</gene>
<keyword evidence="6" id="KW-0378">Hydrolase</keyword>
<keyword evidence="8" id="KW-0539">Nucleus</keyword>
<feature type="compositionally biased region" description="Polar residues" evidence="12">
    <location>
        <begin position="523"/>
        <end position="541"/>
    </location>
</feature>
<dbReference type="EMBL" id="JBAMIC010004070">
    <property type="protein sequence ID" value="KAK7087158.1"/>
    <property type="molecule type" value="Genomic_DNA"/>
</dbReference>
<evidence type="ECO:0000256" key="7">
    <source>
        <dbReference type="ARBA" id="ARBA00022839"/>
    </source>
</evidence>
<name>A0AAN9AHT0_9CAEN</name>
<evidence type="ECO:0000313" key="13">
    <source>
        <dbReference type="EMBL" id="KAK7087158.1"/>
    </source>
</evidence>
<feature type="compositionally biased region" description="Polar residues" evidence="12">
    <location>
        <begin position="381"/>
        <end position="395"/>
    </location>
</feature>
<feature type="compositionally biased region" description="Basic and acidic residues" evidence="12">
    <location>
        <begin position="312"/>
        <end position="337"/>
    </location>
</feature>
<reference evidence="13 14" key="1">
    <citation type="submission" date="2024-02" db="EMBL/GenBank/DDBJ databases">
        <title>Chromosome-scale genome assembly of the rough periwinkle Littorina saxatilis.</title>
        <authorList>
            <person name="De Jode A."/>
            <person name="Faria R."/>
            <person name="Formenti G."/>
            <person name="Sims Y."/>
            <person name="Smith T.P."/>
            <person name="Tracey A."/>
            <person name="Wood J.M.D."/>
            <person name="Zagrodzka Z.B."/>
            <person name="Johannesson K."/>
            <person name="Butlin R.K."/>
            <person name="Leder E.H."/>
        </authorList>
    </citation>
    <scope>NUCLEOTIDE SEQUENCE [LARGE SCALE GENOMIC DNA]</scope>
    <source>
        <strain evidence="13">Snail1</strain>
        <tissue evidence="13">Muscle</tissue>
    </source>
</reference>
<keyword evidence="3" id="KW-0597">Phosphoprotein</keyword>
<dbReference type="GO" id="GO:0030896">
    <property type="term" value="C:checkpoint clamp complex"/>
    <property type="evidence" value="ECO:0007669"/>
    <property type="project" value="InterPro"/>
</dbReference>
<feature type="compositionally biased region" description="Low complexity" evidence="12">
    <location>
        <begin position="281"/>
        <end position="298"/>
    </location>
</feature>
<evidence type="ECO:0000313" key="14">
    <source>
        <dbReference type="Proteomes" id="UP001374579"/>
    </source>
</evidence>
<dbReference type="AlphaFoldDB" id="A0AAN9AHT0"/>
<protein>
    <recommendedName>
        <fullName evidence="10">Cell cycle checkpoint control protein RAD9A</fullName>
    </recommendedName>
    <alternativeName>
        <fullName evidence="11">DNA repair exonuclease rad9 homolog A</fullName>
    </alternativeName>
</protein>
<dbReference type="InterPro" id="IPR007268">
    <property type="entry name" value="Rad9/Ddc1"/>
</dbReference>
<feature type="compositionally biased region" description="Polar residues" evidence="12">
    <location>
        <begin position="338"/>
        <end position="349"/>
    </location>
</feature>
<evidence type="ECO:0000256" key="6">
    <source>
        <dbReference type="ARBA" id="ARBA00022801"/>
    </source>
</evidence>
<dbReference type="Gene3D" id="3.70.10.10">
    <property type="match status" value="1"/>
</dbReference>
<dbReference type="SUPFAM" id="SSF55979">
    <property type="entry name" value="DNA clamp"/>
    <property type="match status" value="1"/>
</dbReference>
<dbReference type="PANTHER" id="PTHR15237">
    <property type="entry name" value="DNA REPAIR PROTEIN RAD9"/>
    <property type="match status" value="1"/>
</dbReference>
<evidence type="ECO:0000256" key="5">
    <source>
        <dbReference type="ARBA" id="ARBA00022763"/>
    </source>
</evidence>
<feature type="compositionally biased region" description="Acidic residues" evidence="12">
    <location>
        <begin position="446"/>
        <end position="456"/>
    </location>
</feature>
<dbReference type="GO" id="GO:0071479">
    <property type="term" value="P:cellular response to ionizing radiation"/>
    <property type="evidence" value="ECO:0007669"/>
    <property type="project" value="TreeGrafter"/>
</dbReference>
<evidence type="ECO:0000256" key="10">
    <source>
        <dbReference type="ARBA" id="ARBA00069752"/>
    </source>
</evidence>
<accession>A0AAN9AHT0</accession>
<evidence type="ECO:0000256" key="1">
    <source>
        <dbReference type="ARBA" id="ARBA00004123"/>
    </source>
</evidence>
<evidence type="ECO:0000256" key="4">
    <source>
        <dbReference type="ARBA" id="ARBA00022722"/>
    </source>
</evidence>
<comment type="subcellular location">
    <subcellularLocation>
        <location evidence="1">Nucleus</location>
    </subcellularLocation>
</comment>
<evidence type="ECO:0000256" key="11">
    <source>
        <dbReference type="ARBA" id="ARBA00079896"/>
    </source>
</evidence>
<dbReference type="GO" id="GO:0006281">
    <property type="term" value="P:DNA repair"/>
    <property type="evidence" value="ECO:0007669"/>
    <property type="project" value="TreeGrafter"/>
</dbReference>
<feature type="compositionally biased region" description="Basic residues" evidence="12">
    <location>
        <begin position="299"/>
        <end position="311"/>
    </location>
</feature>
<dbReference type="GO" id="GO:0031573">
    <property type="term" value="P:mitotic intra-S DNA damage checkpoint signaling"/>
    <property type="evidence" value="ECO:0007669"/>
    <property type="project" value="TreeGrafter"/>
</dbReference>
<feature type="region of interest" description="Disordered" evidence="12">
    <location>
        <begin position="281"/>
        <end position="352"/>
    </location>
</feature>
<sequence length="550" mass="61253">MKCVVPGVNLKVFGRAIHSLAKIGDEVYFEPLEQGLSLRTVNSSRSAYACFLFFPSYFQHYDDGSREDEAGRNSEEEEEGLRCKITVKSIMAVFRSLSTIEKTVEKCKISHNAREARLVFELHCRHGIVKTHNLAYIECETLQAIFSKDMCPNKLSAPSKLFCDVVVNFQTTQEEITLTVRPESLSLKNYVEDEPDPNKVVHTELNLAPEEFDLYQVGVDTDITFCLKELRAILAFGETTGLPININFESAGRPVTFCIDSDQTFEANFVLATLADVDQSSSQMPASQRSQQAASTSQHHAKHAANSKQHKAKDVSVKKESKRKESTKTDRHRDQELNRNQPQPSSSAANDVDNMADISAEEFAAAMEAEEDWETEEQTENNPQDRITDQQTLQGAETDDTTQKEGRVTETNTSPGETKRKEGRVTETDTNLQGGWLGKSLHEEREVEEEEGEEEEGRNRGGLKLNGAEGRSSSSPVIPVQCPSSGKKREGPCLQPLDDDDNDDLDETIPGTPPAKKFRSLFFGSSQKASQSTQPQQNNTVLAAETDEED</sequence>
<evidence type="ECO:0000256" key="12">
    <source>
        <dbReference type="SAM" id="MobiDB-lite"/>
    </source>
</evidence>